<keyword evidence="2" id="KW-1185">Reference proteome</keyword>
<organism evidence="1 2">
    <name type="scientific">Lindgomyces ingoldianus</name>
    <dbReference type="NCBI Taxonomy" id="673940"/>
    <lineage>
        <taxon>Eukaryota</taxon>
        <taxon>Fungi</taxon>
        <taxon>Dikarya</taxon>
        <taxon>Ascomycota</taxon>
        <taxon>Pezizomycotina</taxon>
        <taxon>Dothideomycetes</taxon>
        <taxon>Pleosporomycetidae</taxon>
        <taxon>Pleosporales</taxon>
        <taxon>Lindgomycetaceae</taxon>
        <taxon>Lindgomyces</taxon>
    </lineage>
</organism>
<dbReference type="EMBL" id="MU003513">
    <property type="protein sequence ID" value="KAF2469174.1"/>
    <property type="molecule type" value="Genomic_DNA"/>
</dbReference>
<comment type="caution">
    <text evidence="1">The sequence shown here is derived from an EMBL/GenBank/DDBJ whole genome shotgun (WGS) entry which is preliminary data.</text>
</comment>
<evidence type="ECO:0000313" key="1">
    <source>
        <dbReference type="EMBL" id="KAF2469174.1"/>
    </source>
</evidence>
<name>A0ACB6QQ78_9PLEO</name>
<accession>A0ACB6QQ78</accession>
<dbReference type="Proteomes" id="UP000799755">
    <property type="component" value="Unassembled WGS sequence"/>
</dbReference>
<protein>
    <submittedName>
        <fullName evidence="1">Uncharacterized protein</fullName>
    </submittedName>
</protein>
<reference evidence="1" key="1">
    <citation type="journal article" date="2020" name="Stud. Mycol.">
        <title>101 Dothideomycetes genomes: a test case for predicting lifestyles and emergence of pathogens.</title>
        <authorList>
            <person name="Haridas S."/>
            <person name="Albert R."/>
            <person name="Binder M."/>
            <person name="Bloem J."/>
            <person name="Labutti K."/>
            <person name="Salamov A."/>
            <person name="Andreopoulos B."/>
            <person name="Baker S."/>
            <person name="Barry K."/>
            <person name="Bills G."/>
            <person name="Bluhm B."/>
            <person name="Cannon C."/>
            <person name="Castanera R."/>
            <person name="Culley D."/>
            <person name="Daum C."/>
            <person name="Ezra D."/>
            <person name="Gonzalez J."/>
            <person name="Henrissat B."/>
            <person name="Kuo A."/>
            <person name="Liang C."/>
            <person name="Lipzen A."/>
            <person name="Lutzoni F."/>
            <person name="Magnuson J."/>
            <person name="Mondo S."/>
            <person name="Nolan M."/>
            <person name="Ohm R."/>
            <person name="Pangilinan J."/>
            <person name="Park H.-J."/>
            <person name="Ramirez L."/>
            <person name="Alfaro M."/>
            <person name="Sun H."/>
            <person name="Tritt A."/>
            <person name="Yoshinaga Y."/>
            <person name="Zwiers L.-H."/>
            <person name="Turgeon B."/>
            <person name="Goodwin S."/>
            <person name="Spatafora J."/>
            <person name="Crous P."/>
            <person name="Grigoriev I."/>
        </authorList>
    </citation>
    <scope>NUCLEOTIDE SEQUENCE</scope>
    <source>
        <strain evidence="1">ATCC 200398</strain>
    </source>
</reference>
<evidence type="ECO:0000313" key="2">
    <source>
        <dbReference type="Proteomes" id="UP000799755"/>
    </source>
</evidence>
<gene>
    <name evidence="1" type="ORF">BDR25DRAFT_289404</name>
</gene>
<sequence length="167" mass="18260">MSEPKNPYTGAPSLYPPSMFSTSMSGTCLCKAIAVTISDSALFTTRRGHLCHCSNCRKISGSYVAANFVIEKEKVEVKDREGTLKKFEDWETGSGNVVIRGFCGRCGCPVFSESAITPDKIILKMGLFPRIPAPEAESFAEHRHEWQGKHDGVVQFATVRGGRRLGG</sequence>
<proteinExistence type="predicted"/>